<organism evidence="1 2">
    <name type="scientific">Coccomyxa subellipsoidea</name>
    <dbReference type="NCBI Taxonomy" id="248742"/>
    <lineage>
        <taxon>Eukaryota</taxon>
        <taxon>Viridiplantae</taxon>
        <taxon>Chlorophyta</taxon>
        <taxon>core chlorophytes</taxon>
        <taxon>Trebouxiophyceae</taxon>
        <taxon>Trebouxiophyceae incertae sedis</taxon>
        <taxon>Coccomyxaceae</taxon>
        <taxon>Coccomyxa</taxon>
    </lineage>
</organism>
<keyword evidence="2" id="KW-1185">Reference proteome</keyword>
<dbReference type="Proteomes" id="UP001491310">
    <property type="component" value="Unassembled WGS sequence"/>
</dbReference>
<comment type="caution">
    <text evidence="1">The sequence shown here is derived from an EMBL/GenBank/DDBJ whole genome shotgun (WGS) entry which is preliminary data.</text>
</comment>
<evidence type="ECO:0000313" key="2">
    <source>
        <dbReference type="Proteomes" id="UP001491310"/>
    </source>
</evidence>
<name>A0ABR2Z1C2_9CHLO</name>
<dbReference type="EMBL" id="JALJOT010000002">
    <property type="protein sequence ID" value="KAK9917641.1"/>
    <property type="molecule type" value="Genomic_DNA"/>
</dbReference>
<accession>A0ABR2Z1C2</accession>
<proteinExistence type="predicted"/>
<reference evidence="1 2" key="1">
    <citation type="journal article" date="2024" name="Nat. Commun.">
        <title>Phylogenomics reveals the evolutionary origins of lichenization in chlorophyte algae.</title>
        <authorList>
            <person name="Puginier C."/>
            <person name="Libourel C."/>
            <person name="Otte J."/>
            <person name="Skaloud P."/>
            <person name="Haon M."/>
            <person name="Grisel S."/>
            <person name="Petersen M."/>
            <person name="Berrin J.G."/>
            <person name="Delaux P.M."/>
            <person name="Dal Grande F."/>
            <person name="Keller J."/>
        </authorList>
    </citation>
    <scope>NUCLEOTIDE SEQUENCE [LARGE SCALE GENOMIC DNA]</scope>
    <source>
        <strain evidence="1 2">SAG 216-7</strain>
    </source>
</reference>
<sequence length="84" mass="8923">MHGYQVIGGVDKEPDAYNAYLGNIIPANDHVTINRAISLTEFNAGVVSQRVVSQRETGRAPKWALHGIAPGPGEIGCMHASPPC</sequence>
<gene>
    <name evidence="1" type="ORF">WJX75_006727</name>
</gene>
<protein>
    <submittedName>
        <fullName evidence="1">Uncharacterized protein</fullName>
    </submittedName>
</protein>
<evidence type="ECO:0000313" key="1">
    <source>
        <dbReference type="EMBL" id="KAK9917641.1"/>
    </source>
</evidence>